<dbReference type="Proteomes" id="UP000681722">
    <property type="component" value="Unassembled WGS sequence"/>
</dbReference>
<evidence type="ECO:0000259" key="2">
    <source>
        <dbReference type="Pfam" id="PF03972"/>
    </source>
</evidence>
<evidence type="ECO:0000313" key="4">
    <source>
        <dbReference type="EMBL" id="CAF4408944.1"/>
    </source>
</evidence>
<dbReference type="AlphaFoldDB" id="A0A815WMZ4"/>
<dbReference type="InterPro" id="IPR045336">
    <property type="entry name" value="MmgE_PrpD_N"/>
</dbReference>
<keyword evidence="5" id="KW-1185">Reference proteome</keyword>
<comment type="similarity">
    <text evidence="1">Belongs to the PrpD family.</text>
</comment>
<organism evidence="3 5">
    <name type="scientific">Didymodactylos carnosus</name>
    <dbReference type="NCBI Taxonomy" id="1234261"/>
    <lineage>
        <taxon>Eukaryota</taxon>
        <taxon>Metazoa</taxon>
        <taxon>Spiralia</taxon>
        <taxon>Gnathifera</taxon>
        <taxon>Rotifera</taxon>
        <taxon>Eurotatoria</taxon>
        <taxon>Bdelloidea</taxon>
        <taxon>Philodinida</taxon>
        <taxon>Philodinidae</taxon>
        <taxon>Didymodactylos</taxon>
    </lineage>
</organism>
<dbReference type="EMBL" id="CAJOBC010092389">
    <property type="protein sequence ID" value="CAF4408944.1"/>
    <property type="molecule type" value="Genomic_DNA"/>
</dbReference>
<protein>
    <recommendedName>
        <fullName evidence="2">MmgE/PrpD N-terminal domain-containing protein</fullName>
    </recommendedName>
</protein>
<evidence type="ECO:0000313" key="5">
    <source>
        <dbReference type="Proteomes" id="UP000663829"/>
    </source>
</evidence>
<dbReference type="PANTHER" id="PTHR16943">
    <property type="entry name" value="2-METHYLCITRATE DEHYDRATASE-RELATED"/>
    <property type="match status" value="1"/>
</dbReference>
<dbReference type="Pfam" id="PF03972">
    <property type="entry name" value="MmgE_PrpD_N"/>
    <property type="match status" value="1"/>
</dbReference>
<reference evidence="3" key="1">
    <citation type="submission" date="2021-02" db="EMBL/GenBank/DDBJ databases">
        <authorList>
            <person name="Nowell W R."/>
        </authorList>
    </citation>
    <scope>NUCLEOTIDE SEQUENCE</scope>
</reference>
<dbReference type="PANTHER" id="PTHR16943:SF8">
    <property type="entry name" value="2-METHYLCITRATE DEHYDRATASE"/>
    <property type="match status" value="1"/>
</dbReference>
<name>A0A815WMZ4_9BILA</name>
<dbReference type="InterPro" id="IPR005656">
    <property type="entry name" value="MmgE_PrpD"/>
</dbReference>
<sequence>MDSVSKPDGVTGKLCNWIANIKYSDIPEHIKERAKYLLLDGIACALVGAHLPWSETAVNALLEYEDTANNGPCTLIGWPDRHLSPMNASLLNSTFIQGFELDDWHFIAPLHSNAILLSSLLALADRSLVQALSYRNICASNF</sequence>
<evidence type="ECO:0000256" key="1">
    <source>
        <dbReference type="ARBA" id="ARBA00006174"/>
    </source>
</evidence>
<dbReference type="InterPro" id="IPR042183">
    <property type="entry name" value="MmgE/PrpD_sf_1"/>
</dbReference>
<dbReference type="Gene3D" id="1.10.4100.10">
    <property type="entry name" value="2-methylcitrate dehydratase PrpD"/>
    <property type="match status" value="1"/>
</dbReference>
<dbReference type="SUPFAM" id="SSF103378">
    <property type="entry name" value="2-methylcitrate dehydratase PrpD"/>
    <property type="match status" value="1"/>
</dbReference>
<evidence type="ECO:0000313" key="3">
    <source>
        <dbReference type="EMBL" id="CAF1548047.1"/>
    </source>
</evidence>
<accession>A0A815WMZ4</accession>
<comment type="caution">
    <text evidence="3">The sequence shown here is derived from an EMBL/GenBank/DDBJ whole genome shotgun (WGS) entry which is preliminary data.</text>
</comment>
<dbReference type="OrthoDB" id="10267976at2759"/>
<feature type="domain" description="MmgE/PrpD N-terminal" evidence="2">
    <location>
        <begin position="13"/>
        <end position="126"/>
    </location>
</feature>
<dbReference type="Proteomes" id="UP000663829">
    <property type="component" value="Unassembled WGS sequence"/>
</dbReference>
<gene>
    <name evidence="3" type="ORF">GPM918_LOCUS39026</name>
    <name evidence="4" type="ORF">SRO942_LOCUS39887</name>
</gene>
<proteinExistence type="inferred from homology"/>
<dbReference type="InterPro" id="IPR036148">
    <property type="entry name" value="MmgE/PrpD_sf"/>
</dbReference>
<dbReference type="EMBL" id="CAJNOQ010026717">
    <property type="protein sequence ID" value="CAF1548047.1"/>
    <property type="molecule type" value="Genomic_DNA"/>
</dbReference>
<dbReference type="GO" id="GO:0016829">
    <property type="term" value="F:lyase activity"/>
    <property type="evidence" value="ECO:0007669"/>
    <property type="project" value="InterPro"/>
</dbReference>